<keyword evidence="2" id="KW-1185">Reference proteome</keyword>
<dbReference type="EMBL" id="JBITDC010000024">
    <property type="protein sequence ID" value="MFI5680923.1"/>
    <property type="molecule type" value="Genomic_DNA"/>
</dbReference>
<gene>
    <name evidence="1" type="ORF">ACIA8P_41040</name>
</gene>
<dbReference type="Proteomes" id="UP001612415">
    <property type="component" value="Unassembled WGS sequence"/>
</dbReference>
<dbReference type="RefSeq" id="WP_398661282.1">
    <property type="nucleotide sequence ID" value="NZ_JBITDC010000024.1"/>
</dbReference>
<evidence type="ECO:0000313" key="1">
    <source>
        <dbReference type="EMBL" id="MFI5680923.1"/>
    </source>
</evidence>
<dbReference type="InterPro" id="IPR022050">
    <property type="entry name" value="T_hemolysin"/>
</dbReference>
<proteinExistence type="predicted"/>
<name>A0ABW7YGB4_STRCE</name>
<protein>
    <submittedName>
        <fullName evidence="1">Thermostable hemolysin</fullName>
    </submittedName>
</protein>
<reference evidence="1 2" key="1">
    <citation type="submission" date="2024-10" db="EMBL/GenBank/DDBJ databases">
        <title>The Natural Products Discovery Center: Release of the First 8490 Sequenced Strains for Exploring Actinobacteria Biosynthetic Diversity.</title>
        <authorList>
            <person name="Kalkreuter E."/>
            <person name="Kautsar S.A."/>
            <person name="Yang D."/>
            <person name="Bader C.D."/>
            <person name="Teijaro C.N."/>
            <person name="Fluegel L."/>
            <person name="Davis C.M."/>
            <person name="Simpson J.R."/>
            <person name="Lauterbach L."/>
            <person name="Steele A.D."/>
            <person name="Gui C."/>
            <person name="Meng S."/>
            <person name="Li G."/>
            <person name="Viehrig K."/>
            <person name="Ye F."/>
            <person name="Su P."/>
            <person name="Kiefer A.F."/>
            <person name="Nichols A."/>
            <person name="Cepeda A.J."/>
            <person name="Yan W."/>
            <person name="Fan B."/>
            <person name="Jiang Y."/>
            <person name="Adhikari A."/>
            <person name="Zheng C.-J."/>
            <person name="Schuster L."/>
            <person name="Cowan T.M."/>
            <person name="Smanski M.J."/>
            <person name="Chevrette M.G."/>
            <person name="De Carvalho L.P.S."/>
            <person name="Shen B."/>
        </authorList>
    </citation>
    <scope>NUCLEOTIDE SEQUENCE [LARGE SCALE GENOMIC DNA]</scope>
    <source>
        <strain evidence="1 2">NPDC051599</strain>
    </source>
</reference>
<comment type="caution">
    <text evidence="1">The sequence shown here is derived from an EMBL/GenBank/DDBJ whole genome shotgun (WGS) entry which is preliminary data.</text>
</comment>
<organism evidence="1 2">
    <name type="scientific">Streptomyces cellulosae</name>
    <dbReference type="NCBI Taxonomy" id="1968"/>
    <lineage>
        <taxon>Bacteria</taxon>
        <taxon>Bacillati</taxon>
        <taxon>Actinomycetota</taxon>
        <taxon>Actinomycetes</taxon>
        <taxon>Kitasatosporales</taxon>
        <taxon>Streptomycetaceae</taxon>
        <taxon>Streptomyces</taxon>
    </lineage>
</organism>
<evidence type="ECO:0000313" key="2">
    <source>
        <dbReference type="Proteomes" id="UP001612415"/>
    </source>
</evidence>
<accession>A0ABW7YGB4</accession>
<sequence>MRISIANRLTPAWSQASDFARERYSKAFGADVIPAPDYFIVASDDPASPAPAGKNPAAPLLACVGMTFDSERGFFSERYLGGEPVEEAVARITGTSCSRDSIVEIGSLAGGGNHSGVELIRLTPIIAWCQGLRYILCTATGQLSRTLDRLGIPFKPIAPADSGTLEEFERQRWGTYYQQTPRTGVIPLHAIGALLSSATGRYRFADLDIELTSGRPEKVLLDAVA</sequence>
<dbReference type="Pfam" id="PF12261">
    <property type="entry name" value="T_hemolysin"/>
    <property type="match status" value="1"/>
</dbReference>